<sequence length="526" mass="56187">MSADRGTSWISRRWSARLALLLCAQMVSSRPSCSYFQYQDGKTCCNKCPPGTFALQLCNGNSGTICRPCGSNEYQPDWNKEPRCLPQKYCDKERGFDPVRPENRTAPVPCRCQPGRQCFLVNCEYCEKLQVCPPGHGFTRESSGRRTCKPCTFGHFSDISSATEPCKPWTDCKALGKTVHQPGTEKTDAVCGPHVAGGATSWVAVVILSFVIVVSLSVLFLFLYKDKWKDLSVNISSCVQNLKSRTMHQETVPAAYSNARGPQNCALEVSCLINNEKNPPDSFRGSSGDRWTDSSEDFVTYVPAETAAPAAASGRRCDDGNPPHESAGTCRCGLSTKEPLEVGENEDCSQAVATCPCDRRGRTAGAQPLLTSGSGADGPTPCNLCADVCSPKGEGTAAGDGLEAEEEGSCSKKELHDGSVDSAATKELPSVSDNNLDLPLHGNRDLDLGPEPELPSHSLTSGHVTGNGNTTFISNGQVMNFSGEVLVVYVNQESLSAGAEPEEAFSSPVQEELPHIGPAHGNSTAG</sequence>
<keyword evidence="3" id="KW-0472">Membrane</keyword>
<dbReference type="GO" id="GO:0019955">
    <property type="term" value="F:cytokine binding"/>
    <property type="evidence" value="ECO:0007669"/>
    <property type="project" value="TreeGrafter"/>
</dbReference>
<dbReference type="PROSITE" id="PS50050">
    <property type="entry name" value="TNFR_NGFR_2"/>
    <property type="match status" value="1"/>
</dbReference>
<dbReference type="GO" id="GO:0072674">
    <property type="term" value="P:multinuclear osteoclast differentiation"/>
    <property type="evidence" value="ECO:0007669"/>
    <property type="project" value="TreeGrafter"/>
</dbReference>
<feature type="chain" id="PRO_5034358255" evidence="4">
    <location>
        <begin position="30"/>
        <end position="526"/>
    </location>
</feature>
<dbReference type="RefSeq" id="XP_018583389.2">
    <property type="nucleotide sequence ID" value="XM_018727873.2"/>
</dbReference>
<dbReference type="GO" id="GO:0001503">
    <property type="term" value="P:ossification"/>
    <property type="evidence" value="ECO:0007669"/>
    <property type="project" value="TreeGrafter"/>
</dbReference>
<dbReference type="GO" id="GO:0045780">
    <property type="term" value="P:positive regulation of bone resorption"/>
    <property type="evidence" value="ECO:0007669"/>
    <property type="project" value="TreeGrafter"/>
</dbReference>
<evidence type="ECO:0000259" key="5">
    <source>
        <dbReference type="PROSITE" id="PS50050"/>
    </source>
</evidence>
<evidence type="ECO:0000313" key="7">
    <source>
        <dbReference type="Proteomes" id="UP000694397"/>
    </source>
</evidence>
<dbReference type="SUPFAM" id="SSF57586">
    <property type="entry name" value="TNF receptor-like"/>
    <property type="match status" value="2"/>
</dbReference>
<reference evidence="6" key="2">
    <citation type="submission" date="2025-08" db="UniProtKB">
        <authorList>
            <consortium name="Ensembl"/>
        </authorList>
    </citation>
    <scope>IDENTIFICATION</scope>
</reference>
<name>A0A8C9S3N6_SCLFO</name>
<dbReference type="GO" id="GO:0070555">
    <property type="term" value="P:response to interleukin-1"/>
    <property type="evidence" value="ECO:0007669"/>
    <property type="project" value="TreeGrafter"/>
</dbReference>
<evidence type="ECO:0000256" key="3">
    <source>
        <dbReference type="SAM" id="Phobius"/>
    </source>
</evidence>
<dbReference type="KEGG" id="sfm:108919669"/>
<accession>A0A8C9S3N6</accession>
<feature type="repeat" description="TNFR-Cys" evidence="1">
    <location>
        <begin position="32"/>
        <end position="66"/>
    </location>
</feature>
<keyword evidence="3" id="KW-0812">Transmembrane</keyword>
<feature type="region of interest" description="Disordered" evidence="2">
    <location>
        <begin position="499"/>
        <end position="526"/>
    </location>
</feature>
<gene>
    <name evidence="6" type="primary">LOC108919669</name>
</gene>
<dbReference type="Proteomes" id="UP000694397">
    <property type="component" value="Chromosome 16"/>
</dbReference>
<dbReference type="OrthoDB" id="9889060at2759"/>
<dbReference type="Ensembl" id="ENSSFOT00015029585.2">
    <property type="protein sequence ID" value="ENSSFOP00015029250.2"/>
    <property type="gene ID" value="ENSSFOG00015018804.2"/>
</dbReference>
<comment type="caution">
    <text evidence="1">Lacks conserved residue(s) required for the propagation of feature annotation.</text>
</comment>
<dbReference type="Gene3D" id="2.10.50.10">
    <property type="entry name" value="Tumor Necrosis Factor Receptor, subunit A, domain 2"/>
    <property type="match status" value="2"/>
</dbReference>
<dbReference type="SMART" id="SM00208">
    <property type="entry name" value="TNFR"/>
    <property type="match status" value="3"/>
</dbReference>
<evidence type="ECO:0000256" key="2">
    <source>
        <dbReference type="SAM" id="MobiDB-lite"/>
    </source>
</evidence>
<dbReference type="InterPro" id="IPR001368">
    <property type="entry name" value="TNFR/NGFR_Cys_rich_reg"/>
</dbReference>
<keyword evidence="1" id="KW-1015">Disulfide bond</keyword>
<organism evidence="6 7">
    <name type="scientific">Scleropages formosus</name>
    <name type="common">Asian bonytongue</name>
    <name type="synonym">Osteoglossum formosum</name>
    <dbReference type="NCBI Taxonomy" id="113540"/>
    <lineage>
        <taxon>Eukaryota</taxon>
        <taxon>Metazoa</taxon>
        <taxon>Chordata</taxon>
        <taxon>Craniata</taxon>
        <taxon>Vertebrata</taxon>
        <taxon>Euteleostomi</taxon>
        <taxon>Actinopterygii</taxon>
        <taxon>Neopterygii</taxon>
        <taxon>Teleostei</taxon>
        <taxon>Osteoglossocephala</taxon>
        <taxon>Osteoglossomorpha</taxon>
        <taxon>Osteoglossiformes</taxon>
        <taxon>Osteoglossidae</taxon>
        <taxon>Scleropages</taxon>
    </lineage>
</organism>
<reference evidence="6 7" key="1">
    <citation type="submission" date="2019-04" db="EMBL/GenBank/DDBJ databases">
        <authorList>
            <consortium name="Wellcome Sanger Institute Data Sharing"/>
        </authorList>
    </citation>
    <scope>NUCLEOTIDE SEQUENCE [LARGE SCALE GENOMIC DNA]</scope>
</reference>
<feature type="compositionally biased region" description="Basic and acidic residues" evidence="2">
    <location>
        <begin position="409"/>
        <end position="419"/>
    </location>
</feature>
<keyword evidence="7" id="KW-1185">Reference proteome</keyword>
<feature type="disulfide bond" evidence="1">
    <location>
        <begin position="48"/>
        <end position="66"/>
    </location>
</feature>
<evidence type="ECO:0000256" key="1">
    <source>
        <dbReference type="PROSITE-ProRule" id="PRU00206"/>
    </source>
</evidence>
<dbReference type="GO" id="GO:0009897">
    <property type="term" value="C:external side of plasma membrane"/>
    <property type="evidence" value="ECO:0007669"/>
    <property type="project" value="TreeGrafter"/>
</dbReference>
<dbReference type="PANTHER" id="PTHR47134">
    <property type="entry name" value="TUMOR NECROSIS FACTOR RECEPTOR SUPERFAMILY MEMBER 11A"/>
    <property type="match status" value="1"/>
</dbReference>
<dbReference type="PANTHER" id="PTHR47134:SF1">
    <property type="entry name" value="TUMOR NECROSIS FACTOR RECEPTOR SUPERFAMILY MEMBER 11A"/>
    <property type="match status" value="1"/>
</dbReference>
<keyword evidence="4" id="KW-0732">Signal</keyword>
<feature type="transmembrane region" description="Helical" evidence="3">
    <location>
        <begin position="202"/>
        <end position="224"/>
    </location>
</feature>
<proteinExistence type="predicted"/>
<feature type="domain" description="TNFR-Cys" evidence="5">
    <location>
        <begin position="32"/>
        <end position="66"/>
    </location>
</feature>
<dbReference type="GeneID" id="108919669"/>
<dbReference type="GeneTree" id="ENSGT00940000168990"/>
<dbReference type="GO" id="GO:0005031">
    <property type="term" value="F:tumor necrosis factor receptor activity"/>
    <property type="evidence" value="ECO:0007669"/>
    <property type="project" value="TreeGrafter"/>
</dbReference>
<feature type="region of interest" description="Disordered" evidence="2">
    <location>
        <begin position="395"/>
        <end position="463"/>
    </location>
</feature>
<feature type="signal peptide" evidence="4">
    <location>
        <begin position="1"/>
        <end position="29"/>
    </location>
</feature>
<evidence type="ECO:0000313" key="6">
    <source>
        <dbReference type="Ensembl" id="ENSSFOP00015029250.2"/>
    </source>
</evidence>
<keyword evidence="3" id="KW-1133">Transmembrane helix</keyword>
<evidence type="ECO:0000256" key="4">
    <source>
        <dbReference type="SAM" id="SignalP"/>
    </source>
</evidence>
<dbReference type="AlphaFoldDB" id="A0A8C9S3N6"/>
<protein>
    <submittedName>
        <fullName evidence="6">Tumor necrosis factor receptor superfamily, member 11a, NFKB activator</fullName>
    </submittedName>
</protein>
<feature type="disulfide bond" evidence="1">
    <location>
        <begin position="45"/>
        <end position="58"/>
    </location>
</feature>
<dbReference type="InterPro" id="IPR053075">
    <property type="entry name" value="TNFRSF11A"/>
</dbReference>
<reference evidence="6" key="3">
    <citation type="submission" date="2025-09" db="UniProtKB">
        <authorList>
            <consortium name="Ensembl"/>
        </authorList>
    </citation>
    <scope>IDENTIFICATION</scope>
</reference>